<keyword evidence="3" id="KW-0546">Nucleotide metabolism</keyword>
<dbReference type="Pfam" id="PF01725">
    <property type="entry name" value="Ham1p_like"/>
    <property type="match status" value="1"/>
</dbReference>
<dbReference type="InterPro" id="IPR002637">
    <property type="entry name" value="RdgB/HAM1"/>
</dbReference>
<organism evidence="4 5">
    <name type="scientific">Paracoccus panacisoli</name>
    <dbReference type="NCBI Taxonomy" id="1510163"/>
    <lineage>
        <taxon>Bacteria</taxon>
        <taxon>Pseudomonadati</taxon>
        <taxon>Pseudomonadota</taxon>
        <taxon>Alphaproteobacteria</taxon>
        <taxon>Rhodobacterales</taxon>
        <taxon>Paracoccaceae</taxon>
        <taxon>Paracoccus</taxon>
    </lineage>
</organism>
<dbReference type="CDD" id="cd00515">
    <property type="entry name" value="HAM1"/>
    <property type="match status" value="1"/>
</dbReference>
<sequence>MRVRFLSKNEHKIAEASTILKSVGVDLVPVHLPIDELQSDDVRAIVRNKTLRAFHLLGHPVFVEQTCLFLKELNGFPGGLTQVFWDTLQKERVARLFGGGLVTAKTQIGYCNGQQVFHFEGAIDGTIASEPRGDDHFQWDCVFIPDGHKQTFAEMGEKKNEISMRKRALDAFAAHLASSRHD</sequence>
<gene>
    <name evidence="4" type="ORF">ACFHYO_11130</name>
</gene>
<reference evidence="4 5" key="1">
    <citation type="submission" date="2024-09" db="EMBL/GenBank/DDBJ databases">
        <authorList>
            <person name="Sun Q."/>
            <person name="Mori K."/>
        </authorList>
    </citation>
    <scope>NUCLEOTIDE SEQUENCE [LARGE SCALE GENOMIC DNA]</scope>
    <source>
        <strain evidence="4 5">KCTC 42086</strain>
    </source>
</reference>
<comment type="caution">
    <text evidence="4">The sequence shown here is derived from an EMBL/GenBank/DDBJ whole genome shotgun (WGS) entry which is preliminary data.</text>
</comment>
<evidence type="ECO:0000256" key="2">
    <source>
        <dbReference type="ARBA" id="ARBA00022801"/>
    </source>
</evidence>
<evidence type="ECO:0000256" key="3">
    <source>
        <dbReference type="ARBA" id="ARBA00023080"/>
    </source>
</evidence>
<dbReference type="RefSeq" id="WP_081962513.1">
    <property type="nucleotide sequence ID" value="NZ_JBHMQU010000050.1"/>
</dbReference>
<evidence type="ECO:0000313" key="5">
    <source>
        <dbReference type="Proteomes" id="UP001589920"/>
    </source>
</evidence>
<comment type="similarity">
    <text evidence="1">Belongs to the HAM1 NTPase family.</text>
</comment>
<keyword evidence="5" id="KW-1185">Reference proteome</keyword>
<dbReference type="InterPro" id="IPR029001">
    <property type="entry name" value="ITPase-like_fam"/>
</dbReference>
<accession>A0ABV6T6X1</accession>
<dbReference type="Proteomes" id="UP001589920">
    <property type="component" value="Unassembled WGS sequence"/>
</dbReference>
<dbReference type="Gene3D" id="3.90.950.10">
    <property type="match status" value="1"/>
</dbReference>
<protein>
    <submittedName>
        <fullName evidence="4">Non-canonical purine NTP pyrophosphatase</fullName>
    </submittedName>
</protein>
<evidence type="ECO:0000313" key="4">
    <source>
        <dbReference type="EMBL" id="MFC0812661.1"/>
    </source>
</evidence>
<dbReference type="SUPFAM" id="SSF52972">
    <property type="entry name" value="ITPase-like"/>
    <property type="match status" value="1"/>
</dbReference>
<proteinExistence type="inferred from homology"/>
<name>A0ABV6T6X1_9RHOB</name>
<dbReference type="EMBL" id="JBHMQU010000050">
    <property type="protein sequence ID" value="MFC0812661.1"/>
    <property type="molecule type" value="Genomic_DNA"/>
</dbReference>
<dbReference type="PANTHER" id="PTHR11067:SF9">
    <property type="entry name" value="INOSINE TRIPHOSPHATE PYROPHOSPHATASE"/>
    <property type="match status" value="1"/>
</dbReference>
<keyword evidence="2" id="KW-0378">Hydrolase</keyword>
<evidence type="ECO:0000256" key="1">
    <source>
        <dbReference type="ARBA" id="ARBA00008023"/>
    </source>
</evidence>
<dbReference type="PANTHER" id="PTHR11067">
    <property type="entry name" value="INOSINE TRIPHOSPHATE PYROPHOSPHATASE/HAM1 PROTEIN"/>
    <property type="match status" value="1"/>
</dbReference>